<comment type="caution">
    <text evidence="3">The sequence shown here is derived from an EMBL/GenBank/DDBJ whole genome shotgun (WGS) entry which is preliminary data.</text>
</comment>
<dbReference type="PROSITE" id="PS51257">
    <property type="entry name" value="PROKAR_LIPOPROTEIN"/>
    <property type="match status" value="1"/>
</dbReference>
<proteinExistence type="predicted"/>
<feature type="region of interest" description="Disordered" evidence="1">
    <location>
        <begin position="33"/>
        <end position="58"/>
    </location>
</feature>
<name>A0ABV8RIX5_9SPHN</name>
<dbReference type="EMBL" id="JBHSDH010000013">
    <property type="protein sequence ID" value="MFC4292835.1"/>
    <property type="molecule type" value="Genomic_DNA"/>
</dbReference>
<evidence type="ECO:0000256" key="2">
    <source>
        <dbReference type="SAM" id="SignalP"/>
    </source>
</evidence>
<evidence type="ECO:0008006" key="5">
    <source>
        <dbReference type="Google" id="ProtNLM"/>
    </source>
</evidence>
<accession>A0ABV8RIX5</accession>
<dbReference type="PANTHER" id="PTHR41339:SF1">
    <property type="entry name" value="SECRETED PROTEIN"/>
    <property type="match status" value="1"/>
</dbReference>
<sequence>MMNPKLRGIVFVTAAAAVLTGCGADDIASPGAGGNVTINNNTPPPPPPPPTPPTTTLVTPASGCPTIADAQGLTDGGTITGPTGTYRVCSLPSRINRSSTLPKIAGVLYQLPGRVDVGTDQGPSSTNTDVTLTIEPGVIVYGGTGVSWLAVNRGNRINAVGTDTQPIIFTSRDNILGLNNDNSSGQWGGIVLLGRAPITDCAAPGAAPGTVACERQTEGAVDPALYGGANAADNSGRMSFVQIRYSGFVLSANSELQALTTSGIGSGTQLDHIQSFNSSDDAAEFFGGVVNMKYFVAVGAEDDNLDTDTGVKANFQYVIAVQRSDGSGDSMIEADSDNSVDGDNPRQNTKVANATFIQRRASNSAGASILIRGGADYSIVNSVLSSPENPCLRISRTQTASTTVNAAIDEAGAPFFRSFVMAGCTASPFVGSNGVTSADVAAIFGSGSNGNNSAFTLSLTNLFVNGANETAVAAFDPKSISAFFDTTNYVGAVRDANDTWYQNWTCNSATANFGGTGGMCTSLPTT</sequence>
<feature type="signal peptide" evidence="2">
    <location>
        <begin position="1"/>
        <end position="24"/>
    </location>
</feature>
<gene>
    <name evidence="3" type="ORF">ACFOWX_10465</name>
</gene>
<evidence type="ECO:0000256" key="1">
    <source>
        <dbReference type="SAM" id="MobiDB-lite"/>
    </source>
</evidence>
<reference evidence="4" key="1">
    <citation type="journal article" date="2019" name="Int. J. Syst. Evol. Microbiol.">
        <title>The Global Catalogue of Microorganisms (GCM) 10K type strain sequencing project: providing services to taxonomists for standard genome sequencing and annotation.</title>
        <authorList>
            <consortium name="The Broad Institute Genomics Platform"/>
            <consortium name="The Broad Institute Genome Sequencing Center for Infectious Disease"/>
            <person name="Wu L."/>
            <person name="Ma J."/>
        </authorList>
    </citation>
    <scope>NUCLEOTIDE SEQUENCE [LARGE SCALE GENOMIC DNA]</scope>
    <source>
        <strain evidence="4">CECT 8531</strain>
    </source>
</reference>
<feature type="compositionally biased region" description="Pro residues" evidence="1">
    <location>
        <begin position="42"/>
        <end position="53"/>
    </location>
</feature>
<dbReference type="RefSeq" id="WP_381423847.1">
    <property type="nucleotide sequence ID" value="NZ_JBHSDH010000013.1"/>
</dbReference>
<keyword evidence="4" id="KW-1185">Reference proteome</keyword>
<organism evidence="3 4">
    <name type="scientific">Sphingorhabdus arenilitoris</name>
    <dbReference type="NCBI Taxonomy" id="1490041"/>
    <lineage>
        <taxon>Bacteria</taxon>
        <taxon>Pseudomonadati</taxon>
        <taxon>Pseudomonadota</taxon>
        <taxon>Alphaproteobacteria</taxon>
        <taxon>Sphingomonadales</taxon>
        <taxon>Sphingomonadaceae</taxon>
        <taxon>Sphingorhabdus</taxon>
    </lineage>
</organism>
<dbReference type="Proteomes" id="UP001595887">
    <property type="component" value="Unassembled WGS sequence"/>
</dbReference>
<dbReference type="PANTHER" id="PTHR41339">
    <property type="entry name" value="LIPL48"/>
    <property type="match status" value="1"/>
</dbReference>
<protein>
    <recommendedName>
        <fullName evidence="5">Secreted protein</fullName>
    </recommendedName>
</protein>
<keyword evidence="2" id="KW-0732">Signal</keyword>
<evidence type="ECO:0000313" key="3">
    <source>
        <dbReference type="EMBL" id="MFC4292835.1"/>
    </source>
</evidence>
<evidence type="ECO:0000313" key="4">
    <source>
        <dbReference type="Proteomes" id="UP001595887"/>
    </source>
</evidence>
<feature type="chain" id="PRO_5045259225" description="Secreted protein" evidence="2">
    <location>
        <begin position="25"/>
        <end position="526"/>
    </location>
</feature>